<gene>
    <name evidence="3" type="ORF">THAOC_02163</name>
</gene>
<dbReference type="PROSITE" id="PS50125">
    <property type="entry name" value="GUANYLATE_CYCLASE_2"/>
    <property type="match status" value="1"/>
</dbReference>
<feature type="region of interest" description="Disordered" evidence="1">
    <location>
        <begin position="519"/>
        <end position="571"/>
    </location>
</feature>
<organism evidence="3 4">
    <name type="scientific">Thalassiosira oceanica</name>
    <name type="common">Marine diatom</name>
    <dbReference type="NCBI Taxonomy" id="159749"/>
    <lineage>
        <taxon>Eukaryota</taxon>
        <taxon>Sar</taxon>
        <taxon>Stramenopiles</taxon>
        <taxon>Ochrophyta</taxon>
        <taxon>Bacillariophyta</taxon>
        <taxon>Coscinodiscophyceae</taxon>
        <taxon>Thalassiosirophycidae</taxon>
        <taxon>Thalassiosirales</taxon>
        <taxon>Thalassiosiraceae</taxon>
        <taxon>Thalassiosira</taxon>
    </lineage>
</organism>
<feature type="domain" description="Guanylate cyclase" evidence="2">
    <location>
        <begin position="1226"/>
        <end position="1264"/>
    </location>
</feature>
<dbReference type="InterPro" id="IPR001054">
    <property type="entry name" value="A/G_cyclase"/>
</dbReference>
<dbReference type="SUPFAM" id="SSF55073">
    <property type="entry name" value="Nucleotide cyclase"/>
    <property type="match status" value="1"/>
</dbReference>
<feature type="compositionally biased region" description="Low complexity" evidence="1">
    <location>
        <begin position="273"/>
        <end position="299"/>
    </location>
</feature>
<dbReference type="GO" id="GO:0009190">
    <property type="term" value="P:cyclic nucleotide biosynthetic process"/>
    <property type="evidence" value="ECO:0007669"/>
    <property type="project" value="InterPro"/>
</dbReference>
<feature type="compositionally biased region" description="Basic and acidic residues" evidence="1">
    <location>
        <begin position="170"/>
        <end position="185"/>
    </location>
</feature>
<accession>K0TBI2</accession>
<dbReference type="InterPro" id="IPR029787">
    <property type="entry name" value="Nucleotide_cyclase"/>
</dbReference>
<evidence type="ECO:0000313" key="3">
    <source>
        <dbReference type="EMBL" id="EJK76093.1"/>
    </source>
</evidence>
<dbReference type="PANTHER" id="PTHR43336">
    <property type="entry name" value="OXYGEN SENSOR HISTIDINE KINASE RESPONSE REGULATOR DEVS/DOSS"/>
    <property type="match status" value="1"/>
</dbReference>
<feature type="region of interest" description="Disordered" evidence="1">
    <location>
        <begin position="1134"/>
        <end position="1166"/>
    </location>
</feature>
<evidence type="ECO:0000313" key="4">
    <source>
        <dbReference type="Proteomes" id="UP000266841"/>
    </source>
</evidence>
<dbReference type="PANTHER" id="PTHR43336:SF3">
    <property type="entry name" value="GUANYLATE CYCLASE DOMAIN-CONTAINING PROTEIN"/>
    <property type="match status" value="1"/>
</dbReference>
<evidence type="ECO:0000256" key="1">
    <source>
        <dbReference type="SAM" id="MobiDB-lite"/>
    </source>
</evidence>
<comment type="caution">
    <text evidence="3">The sequence shown here is derived from an EMBL/GenBank/DDBJ whole genome shotgun (WGS) entry which is preliminary data.</text>
</comment>
<feature type="region of interest" description="Disordered" evidence="1">
    <location>
        <begin position="94"/>
        <end position="328"/>
    </location>
</feature>
<protein>
    <recommendedName>
        <fullName evidence="2">Guanylate cyclase domain-containing protein</fullName>
    </recommendedName>
</protein>
<feature type="region of interest" description="Disordered" evidence="1">
    <location>
        <begin position="21"/>
        <end position="41"/>
    </location>
</feature>
<dbReference type="Proteomes" id="UP000266841">
    <property type="component" value="Unassembled WGS sequence"/>
</dbReference>
<dbReference type="GO" id="GO:0035556">
    <property type="term" value="P:intracellular signal transduction"/>
    <property type="evidence" value="ECO:0007669"/>
    <property type="project" value="InterPro"/>
</dbReference>
<proteinExistence type="predicted"/>
<dbReference type="Gene3D" id="3.30.70.1230">
    <property type="entry name" value="Nucleotide cyclase"/>
    <property type="match status" value="1"/>
</dbReference>
<dbReference type="OrthoDB" id="60033at2759"/>
<name>K0TBI2_THAOC</name>
<feature type="compositionally biased region" description="Basic and acidic residues" evidence="1">
    <location>
        <begin position="221"/>
        <end position="236"/>
    </location>
</feature>
<keyword evidence="4" id="KW-1185">Reference proteome</keyword>
<dbReference type="EMBL" id="AGNL01002539">
    <property type="protein sequence ID" value="EJK76093.1"/>
    <property type="molecule type" value="Genomic_DNA"/>
</dbReference>
<feature type="compositionally biased region" description="Polar residues" evidence="1">
    <location>
        <begin position="31"/>
        <end position="41"/>
    </location>
</feature>
<reference evidence="3 4" key="1">
    <citation type="journal article" date="2012" name="Genome Biol.">
        <title>Genome and low-iron response of an oceanic diatom adapted to chronic iron limitation.</title>
        <authorList>
            <person name="Lommer M."/>
            <person name="Specht M."/>
            <person name="Roy A.S."/>
            <person name="Kraemer L."/>
            <person name="Andreson R."/>
            <person name="Gutowska M.A."/>
            <person name="Wolf J."/>
            <person name="Bergner S.V."/>
            <person name="Schilhabel M.B."/>
            <person name="Klostermeier U.C."/>
            <person name="Beiko R.G."/>
            <person name="Rosenstiel P."/>
            <person name="Hippler M."/>
            <person name="Laroche J."/>
        </authorList>
    </citation>
    <scope>NUCLEOTIDE SEQUENCE [LARGE SCALE GENOMIC DNA]</scope>
    <source>
        <strain evidence="3 4">CCMP1005</strain>
    </source>
</reference>
<evidence type="ECO:0000259" key="2">
    <source>
        <dbReference type="PROSITE" id="PS50125"/>
    </source>
</evidence>
<feature type="compositionally biased region" description="Basic and acidic residues" evidence="1">
    <location>
        <begin position="522"/>
        <end position="541"/>
    </location>
</feature>
<feature type="region of interest" description="Disordered" evidence="1">
    <location>
        <begin position="458"/>
        <end position="478"/>
    </location>
</feature>
<sequence>MTATKIASASSSAEVVASTVSEADLAKDTEGNTQSTTCDTKTVQPQAPAASLISEPICHDNDEIPFELLQAILAADEQEEAREKDQQDAEWLETTYKKKGSKSKGKGQVEVFKVNGKMTPKTVGLPSSLTPSPSAEDGCKNATGTVCPPENTESVAKEPKQTDEATPSSETDKPRKSHVGEKDATSSRSVPQKDGSSKQTSVSSRGVAAEEKAGRGNRGNIDSDRSWKDAELKVKQEAAVNGTRGEDTPSAIPPAIGETKSADTAAKKKGEVKSSGNGKSSGRGTSSNKSAPSSSWNPNDVPENAVPAVGWPVEPPSEKIKGSGDPHEVVGVVDDGRIVSAEQYLTRRLNIIVALEKSDTSSTWQGVPIVWLSTPANGIRCSSHGGDNGLEAAEGAHLEAAKGAHCNYDSQTLFVIFCLPRPAGAIDCALVDCCLLDSRREKKTTSQCCSPTALRLSGGGTTKGVGERSPPPPQRARESVLGAGVPSMIVLCCSQIIAPAGAREFSILALFKKKTRPKRSREKLVRGLHEDSPDADKDGDHPSAPTTHQRRISPSCATPASGGSGGETASIHASRTVSADHMGMLTHQELLQAQGNGRRRRTLEELIAKEQGGQAVICADKVKAAAAKARSKTAWFVDHASLRLSYDDVMMVITTFVLFGDDLRIIFCPPSADGAFMFLLTLCTSSLPPRHQLFILEMILHCWAKTDYSNGILNAKGYAFSSSALTHIIENMKWLDLLAVVSMVPDLPWLSGGPVGSLLDQLGTRAGKAGRIGARSSRVVRMIRLVRLVKLYKVTSNRAKEKQQFEDLRKLMESGHFSHDEVQEFLDKSNEKKQSKVGAVDNELEAVLSLNSVNVYAGDDSCEYLSSSVANFKSFMDGLGGPEDPFLVALEVSPPRVQCDHSTPLNFADNSVISSVRDEALRVIFVEDRDYSIKATFNLTHYIHQESVSSVQLMVFILVMLVVLSAQFTGDAQRLVLAPIENMMNLIDHVAKDPLEDFDDYKNVDSGNYETNIVQTAIARITHLLRVGFGVAGAEIISSNMTVEGGGNTSLNPMVPGKRVYALFGFADIQSFDLCQERLGDEIMTFVNSVARIVHNEVTRWGGTCNKNLGQAFLLVWRIGDENALSEYRSIARRRDSERSNPGDGNGCRMTDSTRPKSRSSKTRQGLLARNGEIDLRKIPGLDMLSDKALVGFLKVVVELNRDAQLLAYRSDERLASGSNGGGFQIRMGFGLHAGWAIEGAVGSLQKVDATYLSPHVNMAARAQAATRQFQVSLLMTRSFFKLLSDPAQQTCRKIDVVTVKGSNVPMPVYTYDTFQNQVLDSAAENYDASVWTSDPDLTQLRCLATRQFTTTFAQGLENYIGGRWEEARLCMEEADRMMASNDIGGDGPSRTLLAYMGSLDFRCPPDWDGHRPLTSK</sequence>
<dbReference type="eggNOG" id="ENOG502QQYF">
    <property type="taxonomic scope" value="Eukaryota"/>
</dbReference>
<feature type="compositionally biased region" description="Basic and acidic residues" evidence="1">
    <location>
        <begin position="316"/>
        <end position="328"/>
    </location>
</feature>